<dbReference type="AlphaFoldDB" id="A0A504TT20"/>
<feature type="domain" description="FecR protein" evidence="2">
    <location>
        <begin position="62"/>
        <end position="153"/>
    </location>
</feature>
<evidence type="ECO:0000313" key="4">
    <source>
        <dbReference type="Proteomes" id="UP000316429"/>
    </source>
</evidence>
<proteinExistence type="predicted"/>
<comment type="caution">
    <text evidence="3">The sequence shown here is derived from an EMBL/GenBank/DDBJ whole genome shotgun (WGS) entry which is preliminary data.</text>
</comment>
<dbReference type="EMBL" id="VFYP01000007">
    <property type="protein sequence ID" value="TPP04657.1"/>
    <property type="molecule type" value="Genomic_DNA"/>
</dbReference>
<sequence>MRFMILTILCLVMTTFANQLSATDYSWVAAKATRQVAYTTDNENWIPLRTGMAVPDKAWISTGPRGRLELKRGVERIIYQPNTLAAIHTQGDDHARKTEIIQQIGELNLEIERRARPHTTVQTPFLAAVVKGTQFKVTVGTSDSAVSVDRGLVQVTSFSSGERSNLGAGQGARVGASGMKVDGAFNKPTITHVSPSKALVPAVDAMVGAPSIPPGATPP</sequence>
<keyword evidence="1" id="KW-0732">Signal</keyword>
<organism evidence="3 4">
    <name type="scientific">Rhizobium glycinendophyticum</name>
    <dbReference type="NCBI Taxonomy" id="2589807"/>
    <lineage>
        <taxon>Bacteria</taxon>
        <taxon>Pseudomonadati</taxon>
        <taxon>Pseudomonadota</taxon>
        <taxon>Alphaproteobacteria</taxon>
        <taxon>Hyphomicrobiales</taxon>
        <taxon>Rhizobiaceae</taxon>
        <taxon>Rhizobium/Agrobacterium group</taxon>
        <taxon>Rhizobium</taxon>
    </lineage>
</organism>
<dbReference type="InterPro" id="IPR006860">
    <property type="entry name" value="FecR"/>
</dbReference>
<dbReference type="Pfam" id="PF04773">
    <property type="entry name" value="FecR"/>
    <property type="match status" value="1"/>
</dbReference>
<evidence type="ECO:0000313" key="3">
    <source>
        <dbReference type="EMBL" id="TPP04657.1"/>
    </source>
</evidence>
<dbReference type="RefSeq" id="WP_140832221.1">
    <property type="nucleotide sequence ID" value="NZ_VFYP01000007.1"/>
</dbReference>
<dbReference type="PANTHER" id="PTHR38731:SF3">
    <property type="entry name" value="BLL6125 PROTEIN"/>
    <property type="match status" value="1"/>
</dbReference>
<accession>A0A504TT20</accession>
<name>A0A504TT20_9HYPH</name>
<feature type="signal peptide" evidence="1">
    <location>
        <begin position="1"/>
        <end position="22"/>
    </location>
</feature>
<keyword evidence="4" id="KW-1185">Reference proteome</keyword>
<gene>
    <name evidence="3" type="ORF">FJQ55_22365</name>
</gene>
<evidence type="ECO:0000256" key="1">
    <source>
        <dbReference type="SAM" id="SignalP"/>
    </source>
</evidence>
<protein>
    <recommendedName>
        <fullName evidence="2">FecR protein domain-containing protein</fullName>
    </recommendedName>
</protein>
<evidence type="ECO:0000259" key="2">
    <source>
        <dbReference type="Pfam" id="PF04773"/>
    </source>
</evidence>
<dbReference type="Gene3D" id="2.60.120.1440">
    <property type="match status" value="1"/>
</dbReference>
<dbReference type="Proteomes" id="UP000316429">
    <property type="component" value="Unassembled WGS sequence"/>
</dbReference>
<dbReference type="OrthoDB" id="7210929at2"/>
<dbReference type="PANTHER" id="PTHR38731">
    <property type="entry name" value="LIPL45-RELATED LIPOPROTEIN-RELATED"/>
    <property type="match status" value="1"/>
</dbReference>
<feature type="chain" id="PRO_5021285990" description="FecR protein domain-containing protein" evidence="1">
    <location>
        <begin position="23"/>
        <end position="219"/>
    </location>
</feature>
<reference evidence="3 4" key="1">
    <citation type="submission" date="2019-06" db="EMBL/GenBank/DDBJ databases">
        <title>Rhizobium sp. CL12 isolated from roots of soybean.</title>
        <authorList>
            <person name="Wang C."/>
        </authorList>
    </citation>
    <scope>NUCLEOTIDE SEQUENCE [LARGE SCALE GENOMIC DNA]</scope>
    <source>
        <strain evidence="3 4">CL12</strain>
    </source>
</reference>